<keyword evidence="5" id="KW-1185">Reference proteome</keyword>
<keyword evidence="2 4" id="KW-0808">Transferase</keyword>
<dbReference type="InterPro" id="IPR041698">
    <property type="entry name" value="Methyltransf_25"/>
</dbReference>
<dbReference type="InterPro" id="IPR029063">
    <property type="entry name" value="SAM-dependent_MTases_sf"/>
</dbReference>
<dbReference type="GO" id="GO:0002098">
    <property type="term" value="P:tRNA wobble uridine modification"/>
    <property type="evidence" value="ECO:0007669"/>
    <property type="project" value="TreeGrafter"/>
</dbReference>
<evidence type="ECO:0000313" key="5">
    <source>
        <dbReference type="Proteomes" id="UP000320762"/>
    </source>
</evidence>
<dbReference type="PANTHER" id="PTHR13069:SF21">
    <property type="entry name" value="ALKYLATED DNA REPAIR PROTEIN ALKB HOMOLOG 8"/>
    <property type="match status" value="1"/>
</dbReference>
<accession>A0A550CB10</accession>
<evidence type="ECO:0000259" key="3">
    <source>
        <dbReference type="Pfam" id="PF13649"/>
    </source>
</evidence>
<organism evidence="4 5">
    <name type="scientific">Schizophyllum amplum</name>
    <dbReference type="NCBI Taxonomy" id="97359"/>
    <lineage>
        <taxon>Eukaryota</taxon>
        <taxon>Fungi</taxon>
        <taxon>Dikarya</taxon>
        <taxon>Basidiomycota</taxon>
        <taxon>Agaricomycotina</taxon>
        <taxon>Agaricomycetes</taxon>
        <taxon>Agaricomycetidae</taxon>
        <taxon>Agaricales</taxon>
        <taxon>Schizophyllaceae</taxon>
        <taxon>Schizophyllum</taxon>
    </lineage>
</organism>
<evidence type="ECO:0000313" key="4">
    <source>
        <dbReference type="EMBL" id="TRM61876.1"/>
    </source>
</evidence>
<dbReference type="AlphaFoldDB" id="A0A550CB10"/>
<feature type="domain" description="Methyltransferase" evidence="3">
    <location>
        <begin position="59"/>
        <end position="150"/>
    </location>
</feature>
<comment type="caution">
    <text evidence="4">The sequence shown here is derived from an EMBL/GenBank/DDBJ whole genome shotgun (WGS) entry which is preliminary data.</text>
</comment>
<dbReference type="GO" id="GO:0005634">
    <property type="term" value="C:nucleus"/>
    <property type="evidence" value="ECO:0007669"/>
    <property type="project" value="TreeGrafter"/>
</dbReference>
<dbReference type="InterPro" id="IPR051422">
    <property type="entry name" value="AlkB_tRNA_MeTrf/Diox"/>
</dbReference>
<dbReference type="OrthoDB" id="271595at2759"/>
<proteinExistence type="predicted"/>
<evidence type="ECO:0000256" key="2">
    <source>
        <dbReference type="ARBA" id="ARBA00022679"/>
    </source>
</evidence>
<dbReference type="GO" id="GO:0005737">
    <property type="term" value="C:cytoplasm"/>
    <property type="evidence" value="ECO:0007669"/>
    <property type="project" value="TreeGrafter"/>
</dbReference>
<reference evidence="4 5" key="1">
    <citation type="journal article" date="2019" name="New Phytol.">
        <title>Comparative genomics reveals unique wood-decay strategies and fruiting body development in the Schizophyllaceae.</title>
        <authorList>
            <person name="Almasi E."/>
            <person name="Sahu N."/>
            <person name="Krizsan K."/>
            <person name="Balint B."/>
            <person name="Kovacs G.M."/>
            <person name="Kiss B."/>
            <person name="Cseklye J."/>
            <person name="Drula E."/>
            <person name="Henrissat B."/>
            <person name="Nagy I."/>
            <person name="Chovatia M."/>
            <person name="Adam C."/>
            <person name="LaButti K."/>
            <person name="Lipzen A."/>
            <person name="Riley R."/>
            <person name="Grigoriev I.V."/>
            <person name="Nagy L.G."/>
        </authorList>
    </citation>
    <scope>NUCLEOTIDE SEQUENCE [LARGE SCALE GENOMIC DNA]</scope>
    <source>
        <strain evidence="4 5">NL-1724</strain>
    </source>
</reference>
<dbReference type="PANTHER" id="PTHR13069">
    <property type="entry name" value="ALKYLATED DNA REPAIR PROTEIN ALKB HOMOLOG 8"/>
    <property type="match status" value="1"/>
</dbReference>
<sequence length="272" mass="30065">MSSRKVQPTTVSDLPQTFEDEHVHGVYDEIASHFSSTRYKPWPVIASFLSSLPAGAVGLDSGTGNGKYLPLPLERPSGSVWTIGLDRSRNLLAIARGAGEGPLREVVWGDALQDCWRSCAFDYAISIATIHHLATEERRRQAVEALIRAVSSTSGRVLIYVWAVEQDELSKREVPSEGRVDAGVDVFVPWVLQNKNKGNAADTGAAESKVYNRYYHMFARGELRRLAEQAAESLGLDVGVTDGSPAGRRGLQIVQDGWERSNYYVELQRWCT</sequence>
<name>A0A550CB10_9AGAR</name>
<keyword evidence="1 4" id="KW-0489">Methyltransferase</keyword>
<dbReference type="EMBL" id="VDMD01000015">
    <property type="protein sequence ID" value="TRM61876.1"/>
    <property type="molecule type" value="Genomic_DNA"/>
</dbReference>
<dbReference type="GO" id="GO:0000049">
    <property type="term" value="F:tRNA binding"/>
    <property type="evidence" value="ECO:0007669"/>
    <property type="project" value="TreeGrafter"/>
</dbReference>
<dbReference type="GO" id="GO:0106335">
    <property type="term" value="F:tRNA (5-carboxymethyluridine(34)-5-O)-methyltransferase activity"/>
    <property type="evidence" value="ECO:0007669"/>
    <property type="project" value="TreeGrafter"/>
</dbReference>
<dbReference type="SUPFAM" id="SSF53335">
    <property type="entry name" value="S-adenosyl-L-methionine-dependent methyltransferases"/>
    <property type="match status" value="1"/>
</dbReference>
<gene>
    <name evidence="4" type="ORF">BD626DRAFT_597484</name>
</gene>
<dbReference type="Proteomes" id="UP000320762">
    <property type="component" value="Unassembled WGS sequence"/>
</dbReference>
<dbReference type="GO" id="GO:0030488">
    <property type="term" value="P:tRNA methylation"/>
    <property type="evidence" value="ECO:0007669"/>
    <property type="project" value="TreeGrafter"/>
</dbReference>
<evidence type="ECO:0000256" key="1">
    <source>
        <dbReference type="ARBA" id="ARBA00022603"/>
    </source>
</evidence>
<protein>
    <submittedName>
        <fullName evidence="4">S-adenosyl-L-methionine-dependent methyltransferase</fullName>
    </submittedName>
</protein>
<dbReference type="STRING" id="97359.A0A550CB10"/>
<dbReference type="Pfam" id="PF13649">
    <property type="entry name" value="Methyltransf_25"/>
    <property type="match status" value="1"/>
</dbReference>
<dbReference type="Gene3D" id="3.40.50.150">
    <property type="entry name" value="Vaccinia Virus protein VP39"/>
    <property type="match status" value="1"/>
</dbReference>